<name>A0ABW8GMM5_9PROT</name>
<organism evidence="5 6">
    <name type="scientific">Methylobacillus methanolivorans</name>
    <dbReference type="NCBI Taxonomy" id="1848927"/>
    <lineage>
        <taxon>Bacteria</taxon>
        <taxon>Pseudomonadati</taxon>
        <taxon>Pseudomonadota</taxon>
        <taxon>Betaproteobacteria</taxon>
        <taxon>Nitrosomonadales</taxon>
        <taxon>Methylophilaceae</taxon>
        <taxon>Methylobacillus</taxon>
    </lineage>
</organism>
<sequence length="155" mass="16763">MATSIHEFTLMSHPVPAVIAVVVHEQQVLLVRRANPPDAGYWGFPGGKINVGETLEQAAVRELLEETGIHGAALQVLTAVDAFALADNQQLQQHFVLIAVLCQWLSGTPMAADDALEAKWFSLAELQDNHLLLSKDVAEVARMGVSYSLVTQPSP</sequence>
<dbReference type="PROSITE" id="PS51462">
    <property type="entry name" value="NUDIX"/>
    <property type="match status" value="1"/>
</dbReference>
<dbReference type="InterPro" id="IPR015797">
    <property type="entry name" value="NUDIX_hydrolase-like_dom_sf"/>
</dbReference>
<reference evidence="5 6" key="1">
    <citation type="submission" date="2024-11" db="EMBL/GenBank/DDBJ databases">
        <authorList>
            <person name="Kaparullina E.N."/>
            <person name="Delegan Y.A."/>
            <person name="Doronina N.V."/>
        </authorList>
    </citation>
    <scope>NUCLEOTIDE SEQUENCE [LARGE SCALE GENOMIC DNA]</scope>
    <source>
        <strain evidence="5 6">7sh_L</strain>
    </source>
</reference>
<evidence type="ECO:0000256" key="3">
    <source>
        <dbReference type="RuleBase" id="RU003476"/>
    </source>
</evidence>
<gene>
    <name evidence="5" type="ORF">ACIKP9_10640</name>
</gene>
<comment type="caution">
    <text evidence="5">The sequence shown here is derived from an EMBL/GenBank/DDBJ whole genome shotgun (WGS) entry which is preliminary data.</text>
</comment>
<dbReference type="RefSeq" id="WP_400882476.1">
    <property type="nucleotide sequence ID" value="NZ_JBIWXY010000002.1"/>
</dbReference>
<dbReference type="Proteomes" id="UP001617669">
    <property type="component" value="Unassembled WGS sequence"/>
</dbReference>
<dbReference type="InterPro" id="IPR020084">
    <property type="entry name" value="NUDIX_hydrolase_CS"/>
</dbReference>
<evidence type="ECO:0000313" key="5">
    <source>
        <dbReference type="EMBL" id="MFJ5446684.1"/>
    </source>
</evidence>
<feature type="domain" description="Nudix hydrolase" evidence="4">
    <location>
        <begin position="11"/>
        <end position="145"/>
    </location>
</feature>
<accession>A0ABW8GMM5</accession>
<evidence type="ECO:0000259" key="4">
    <source>
        <dbReference type="PROSITE" id="PS51462"/>
    </source>
</evidence>
<keyword evidence="2 3" id="KW-0378">Hydrolase</keyword>
<dbReference type="PANTHER" id="PTHR43736:SF1">
    <property type="entry name" value="DIHYDRONEOPTERIN TRIPHOSPHATE DIPHOSPHATASE"/>
    <property type="match status" value="1"/>
</dbReference>
<evidence type="ECO:0000256" key="1">
    <source>
        <dbReference type="ARBA" id="ARBA00001946"/>
    </source>
</evidence>
<dbReference type="Pfam" id="PF00293">
    <property type="entry name" value="NUDIX"/>
    <property type="match status" value="1"/>
</dbReference>
<comment type="cofactor">
    <cofactor evidence="1">
        <name>Mg(2+)</name>
        <dbReference type="ChEBI" id="CHEBI:18420"/>
    </cofactor>
</comment>
<dbReference type="Gene3D" id="3.90.79.10">
    <property type="entry name" value="Nucleoside Triphosphate Pyrophosphohydrolase"/>
    <property type="match status" value="1"/>
</dbReference>
<dbReference type="EMBL" id="JBIWXY010000002">
    <property type="protein sequence ID" value="MFJ5446684.1"/>
    <property type="molecule type" value="Genomic_DNA"/>
</dbReference>
<comment type="similarity">
    <text evidence="3">Belongs to the Nudix hydrolase family.</text>
</comment>
<keyword evidence="6" id="KW-1185">Reference proteome</keyword>
<dbReference type="GO" id="GO:0016787">
    <property type="term" value="F:hydrolase activity"/>
    <property type="evidence" value="ECO:0007669"/>
    <property type="project" value="UniProtKB-KW"/>
</dbReference>
<dbReference type="PROSITE" id="PS00893">
    <property type="entry name" value="NUDIX_BOX"/>
    <property type="match status" value="1"/>
</dbReference>
<dbReference type="InterPro" id="IPR020476">
    <property type="entry name" value="Nudix_hydrolase"/>
</dbReference>
<dbReference type="PANTHER" id="PTHR43736">
    <property type="entry name" value="ADP-RIBOSE PYROPHOSPHATASE"/>
    <property type="match status" value="1"/>
</dbReference>
<dbReference type="SUPFAM" id="SSF55811">
    <property type="entry name" value="Nudix"/>
    <property type="match status" value="1"/>
</dbReference>
<evidence type="ECO:0000256" key="2">
    <source>
        <dbReference type="ARBA" id="ARBA00022801"/>
    </source>
</evidence>
<dbReference type="InterPro" id="IPR000086">
    <property type="entry name" value="NUDIX_hydrolase_dom"/>
</dbReference>
<evidence type="ECO:0000313" key="6">
    <source>
        <dbReference type="Proteomes" id="UP001617669"/>
    </source>
</evidence>
<dbReference type="PRINTS" id="PR00502">
    <property type="entry name" value="NUDIXFAMILY"/>
</dbReference>
<protein>
    <submittedName>
        <fullName evidence="5">NUDIX hydrolase</fullName>
    </submittedName>
</protein>
<dbReference type="CDD" id="cd04673">
    <property type="entry name" value="NUDIX_ADPRase"/>
    <property type="match status" value="1"/>
</dbReference>
<proteinExistence type="inferred from homology"/>